<dbReference type="AlphaFoldDB" id="A0A381UQR0"/>
<accession>A0A381UQR0</accession>
<name>A0A381UQR0_9ZZZZ</name>
<organism evidence="2">
    <name type="scientific">marine metagenome</name>
    <dbReference type="NCBI Taxonomy" id="408172"/>
    <lineage>
        <taxon>unclassified sequences</taxon>
        <taxon>metagenomes</taxon>
        <taxon>ecological metagenomes</taxon>
    </lineage>
</organism>
<sequence length="39" mass="4404">MMAREQTMHELEQGDYILPDTGRPVVRSTKGVISSGHYL</sequence>
<feature type="region of interest" description="Disordered" evidence="1">
    <location>
        <begin position="1"/>
        <end position="22"/>
    </location>
</feature>
<proteinExistence type="predicted"/>
<evidence type="ECO:0000313" key="2">
    <source>
        <dbReference type="EMBL" id="SVA30496.1"/>
    </source>
</evidence>
<protein>
    <submittedName>
        <fullName evidence="2">Uncharacterized protein</fullName>
    </submittedName>
</protein>
<feature type="compositionally biased region" description="Basic and acidic residues" evidence="1">
    <location>
        <begin position="1"/>
        <end position="12"/>
    </location>
</feature>
<gene>
    <name evidence="2" type="ORF">METZ01_LOCUS83350</name>
</gene>
<reference evidence="2" key="1">
    <citation type="submission" date="2018-05" db="EMBL/GenBank/DDBJ databases">
        <authorList>
            <person name="Lanie J.A."/>
            <person name="Ng W.-L."/>
            <person name="Kazmierczak K.M."/>
            <person name="Andrzejewski T.M."/>
            <person name="Davidsen T.M."/>
            <person name="Wayne K.J."/>
            <person name="Tettelin H."/>
            <person name="Glass J.I."/>
            <person name="Rusch D."/>
            <person name="Podicherti R."/>
            <person name="Tsui H.-C.T."/>
            <person name="Winkler M.E."/>
        </authorList>
    </citation>
    <scope>NUCLEOTIDE SEQUENCE</scope>
</reference>
<dbReference type="EMBL" id="UINC01006933">
    <property type="protein sequence ID" value="SVA30496.1"/>
    <property type="molecule type" value="Genomic_DNA"/>
</dbReference>
<feature type="non-terminal residue" evidence="2">
    <location>
        <position position="39"/>
    </location>
</feature>
<evidence type="ECO:0000256" key="1">
    <source>
        <dbReference type="SAM" id="MobiDB-lite"/>
    </source>
</evidence>